<reference evidence="4" key="1">
    <citation type="submission" date="2024-07" db="EMBL/GenBank/DDBJ databases">
        <title>Two chromosome-level genome assemblies of Korean endemic species Abeliophyllum distichum and Forsythia ovata (Oleaceae).</title>
        <authorList>
            <person name="Jang H."/>
        </authorList>
    </citation>
    <scope>NUCLEOTIDE SEQUENCE [LARGE SCALE GENOMIC DNA]</scope>
</reference>
<name>A0ABD1TUM4_9LAMI</name>
<dbReference type="PANTHER" id="PTHR47122:SF4">
    <property type="entry name" value="TRF-LIKE 3"/>
    <property type="match status" value="1"/>
</dbReference>
<organism evidence="3 4">
    <name type="scientific">Forsythia ovata</name>
    <dbReference type="NCBI Taxonomy" id="205694"/>
    <lineage>
        <taxon>Eukaryota</taxon>
        <taxon>Viridiplantae</taxon>
        <taxon>Streptophyta</taxon>
        <taxon>Embryophyta</taxon>
        <taxon>Tracheophyta</taxon>
        <taxon>Spermatophyta</taxon>
        <taxon>Magnoliopsida</taxon>
        <taxon>eudicotyledons</taxon>
        <taxon>Gunneridae</taxon>
        <taxon>Pentapetalae</taxon>
        <taxon>asterids</taxon>
        <taxon>lamiids</taxon>
        <taxon>Lamiales</taxon>
        <taxon>Oleaceae</taxon>
        <taxon>Forsythieae</taxon>
        <taxon>Forsythia</taxon>
    </lineage>
</organism>
<feature type="compositionally biased region" description="Polar residues" evidence="2">
    <location>
        <begin position="64"/>
        <end position="76"/>
    </location>
</feature>
<feature type="coiled-coil region" evidence="1">
    <location>
        <begin position="309"/>
        <end position="336"/>
    </location>
</feature>
<evidence type="ECO:0000256" key="2">
    <source>
        <dbReference type="SAM" id="MobiDB-lite"/>
    </source>
</evidence>
<evidence type="ECO:0000313" key="3">
    <source>
        <dbReference type="EMBL" id="KAL2516433.1"/>
    </source>
</evidence>
<feature type="compositionally biased region" description="Polar residues" evidence="2">
    <location>
        <begin position="183"/>
        <end position="193"/>
    </location>
</feature>
<keyword evidence="1" id="KW-0175">Coiled coil</keyword>
<evidence type="ECO:0000256" key="1">
    <source>
        <dbReference type="SAM" id="Coils"/>
    </source>
</evidence>
<accession>A0ABD1TUM4</accession>
<feature type="region of interest" description="Disordered" evidence="2">
    <location>
        <begin position="50"/>
        <end position="76"/>
    </location>
</feature>
<feature type="compositionally biased region" description="Basic and acidic residues" evidence="2">
    <location>
        <begin position="160"/>
        <end position="170"/>
    </location>
</feature>
<sequence>MTGLPLDIVKLDAENPNVPPNPVADFEKVNVQPEQSISLLAPTADYGSIQLEGSSKPSNGLVENGTSTSAVGTSSKPDFSMLKGEIHLDNLTVKELQETFKATFGRETSVKDKQWLKRRIVMGLTNSSDFSTTTLVIKDNGVVKKGKEETCNRAEHNISMDPEVGSRSENLESPPNCHDNQTENHSNATGMGSQNYSMVDNYGSEDANTEQRATKRVRKPTRRYIEELSEGESRDSCAKLISSVGHHVYGQPSTNVCVTPVQKVGLDRRWLIRRDSFGGSGVQVPYVSRIRRSRPRENFMTLVPVTSSDKLYNERKVELEKELKNLESYENNSDDDVGIRSVIASNSQERARCHHQEQRLDLLKAQDIEMRLQQFFGGNVFLSNKMICQCVKYVLEDSNDSISKLDSKFNPSSNLQPNIFSMKGQADIQGVTFFFICLIGLCETENGVRMLAS</sequence>
<comment type="caution">
    <text evidence="3">The sequence shown here is derived from an EMBL/GenBank/DDBJ whole genome shotgun (WGS) entry which is preliminary data.</text>
</comment>
<dbReference type="Proteomes" id="UP001604277">
    <property type="component" value="Unassembled WGS sequence"/>
</dbReference>
<feature type="region of interest" description="Disordered" evidence="2">
    <location>
        <begin position="160"/>
        <end position="193"/>
    </location>
</feature>
<proteinExistence type="predicted"/>
<dbReference type="PANTHER" id="PTHR47122">
    <property type="entry name" value="MYB-LIKE DNA-BINDING DOMAIN CONTAINING PROTEIN, EXPRESSED"/>
    <property type="match status" value="1"/>
</dbReference>
<dbReference type="EMBL" id="JBFOLJ010000008">
    <property type="protein sequence ID" value="KAL2516433.1"/>
    <property type="molecule type" value="Genomic_DNA"/>
</dbReference>
<gene>
    <name evidence="3" type="ORF">Fot_30404</name>
</gene>
<evidence type="ECO:0000313" key="4">
    <source>
        <dbReference type="Proteomes" id="UP001604277"/>
    </source>
</evidence>
<keyword evidence="4" id="KW-1185">Reference proteome</keyword>
<dbReference type="AlphaFoldDB" id="A0ABD1TUM4"/>
<protein>
    <submittedName>
        <fullName evidence="3">Uncharacterized protein</fullName>
    </submittedName>
</protein>